<proteinExistence type="predicted"/>
<dbReference type="HOGENOM" id="CLU_080664_7_0_5"/>
<dbReference type="KEGG" id="oat:OAN307_c14100"/>
<dbReference type="EMBL" id="CP003740">
    <property type="protein sequence ID" value="AGI67088.1"/>
    <property type="molecule type" value="Genomic_DNA"/>
</dbReference>
<dbReference type="InterPro" id="IPR011008">
    <property type="entry name" value="Dimeric_a/b-barrel"/>
</dbReference>
<evidence type="ECO:0000313" key="3">
    <source>
        <dbReference type="Proteomes" id="UP000005307"/>
    </source>
</evidence>
<dbReference type="SMART" id="SM00886">
    <property type="entry name" value="Dabb"/>
    <property type="match status" value="1"/>
</dbReference>
<gene>
    <name evidence="2" type="ORF">OAN307_c14100</name>
</gene>
<feature type="domain" description="Stress-response A/B barrel" evidence="1">
    <location>
        <begin position="2"/>
        <end position="93"/>
    </location>
</feature>
<keyword evidence="3" id="KW-1185">Reference proteome</keyword>
<dbReference type="InterPro" id="IPR013097">
    <property type="entry name" value="Dabb"/>
</dbReference>
<reference evidence="2 3" key="1">
    <citation type="journal article" date="2013" name="PLoS ONE">
        <title>Poles Apart: Arctic and Antarctic Octadecabacter strains Share High Genome Plasticity and a New Type of Xanthorhodopsin.</title>
        <authorList>
            <person name="Vollmers J."/>
            <person name="Voget S."/>
            <person name="Dietrich S."/>
            <person name="Gollnow K."/>
            <person name="Smits M."/>
            <person name="Meyer K."/>
            <person name="Brinkhoff T."/>
            <person name="Simon M."/>
            <person name="Daniel R."/>
        </authorList>
    </citation>
    <scope>NUCLEOTIDE SEQUENCE [LARGE SCALE GENOMIC DNA]</scope>
    <source>
        <strain evidence="2 3">307</strain>
    </source>
</reference>
<dbReference type="eggNOG" id="ENOG5032T7W">
    <property type="taxonomic scope" value="Bacteria"/>
</dbReference>
<evidence type="ECO:0000313" key="2">
    <source>
        <dbReference type="EMBL" id="AGI67088.1"/>
    </source>
</evidence>
<dbReference type="AlphaFoldDB" id="M9R5N3"/>
<dbReference type="RefSeq" id="WP_015499124.1">
    <property type="nucleotide sequence ID" value="NC_020911.1"/>
</dbReference>
<dbReference type="PROSITE" id="PS51502">
    <property type="entry name" value="S_R_A_B_BARREL"/>
    <property type="match status" value="1"/>
</dbReference>
<organism evidence="2 3">
    <name type="scientific">Octadecabacter antarcticus 307</name>
    <dbReference type="NCBI Taxonomy" id="391626"/>
    <lineage>
        <taxon>Bacteria</taxon>
        <taxon>Pseudomonadati</taxon>
        <taxon>Pseudomonadota</taxon>
        <taxon>Alphaproteobacteria</taxon>
        <taxon>Rhodobacterales</taxon>
        <taxon>Roseobacteraceae</taxon>
        <taxon>Octadecabacter</taxon>
    </lineage>
</organism>
<name>M9R5N3_9RHOB</name>
<dbReference type="Gene3D" id="3.30.70.100">
    <property type="match status" value="1"/>
</dbReference>
<dbReference type="Proteomes" id="UP000005307">
    <property type="component" value="Chromosome"/>
</dbReference>
<accession>M9R5N3</accession>
<sequence>MIRHIAFFSAIDPNDLDEIEAGLWILKDNPHAETFSVSRNLALDEIPGPHPDFVVMADIKDKTALTAYKAHPLYAESIRRVRPLRDIRVAADLMIEDPS</sequence>
<evidence type="ECO:0000259" key="1">
    <source>
        <dbReference type="PROSITE" id="PS51502"/>
    </source>
</evidence>
<dbReference type="STRING" id="391626.OAN307_c14100"/>
<dbReference type="SUPFAM" id="SSF54909">
    <property type="entry name" value="Dimeric alpha+beta barrel"/>
    <property type="match status" value="1"/>
</dbReference>
<protein>
    <recommendedName>
        <fullName evidence="1">Stress-response A/B barrel domain-containing protein</fullName>
    </recommendedName>
</protein>
<dbReference type="OrthoDB" id="9813140at2"/>
<dbReference type="Pfam" id="PF07876">
    <property type="entry name" value="Dabb"/>
    <property type="match status" value="1"/>
</dbReference>